<dbReference type="InterPro" id="IPR001347">
    <property type="entry name" value="SIS_dom"/>
</dbReference>
<evidence type="ECO:0000259" key="4">
    <source>
        <dbReference type="PROSITE" id="PS51071"/>
    </source>
</evidence>
<dbReference type="Pfam" id="PF01418">
    <property type="entry name" value="HTH_6"/>
    <property type="match status" value="1"/>
</dbReference>
<dbReference type="GO" id="GO:0003700">
    <property type="term" value="F:DNA-binding transcription factor activity"/>
    <property type="evidence" value="ECO:0007669"/>
    <property type="project" value="InterPro"/>
</dbReference>
<evidence type="ECO:0000256" key="1">
    <source>
        <dbReference type="ARBA" id="ARBA00023015"/>
    </source>
</evidence>
<dbReference type="InterPro" id="IPR046348">
    <property type="entry name" value="SIS_dom_sf"/>
</dbReference>
<dbReference type="GO" id="GO:0003677">
    <property type="term" value="F:DNA binding"/>
    <property type="evidence" value="ECO:0007669"/>
    <property type="project" value="UniProtKB-KW"/>
</dbReference>
<name>C2K0T0_LACRM</name>
<dbReference type="SUPFAM" id="SSF53697">
    <property type="entry name" value="SIS domain"/>
    <property type="match status" value="1"/>
</dbReference>
<organism evidence="5 6">
    <name type="scientific">Lacticaseibacillus rhamnosus (strain LMS2-1)</name>
    <dbReference type="NCBI Taxonomy" id="525361"/>
    <lineage>
        <taxon>Bacteria</taxon>
        <taxon>Bacillati</taxon>
        <taxon>Bacillota</taxon>
        <taxon>Bacilli</taxon>
        <taxon>Lactobacillales</taxon>
        <taxon>Lactobacillaceae</taxon>
        <taxon>Lacticaseibacillus</taxon>
    </lineage>
</organism>
<protein>
    <submittedName>
        <fullName evidence="5">Transcriptional regulator, RpiR family</fullName>
    </submittedName>
</protein>
<dbReference type="InterPro" id="IPR009057">
    <property type="entry name" value="Homeodomain-like_sf"/>
</dbReference>
<dbReference type="PROSITE" id="PS51071">
    <property type="entry name" value="HTH_RPIR"/>
    <property type="match status" value="1"/>
</dbReference>
<evidence type="ECO:0000256" key="3">
    <source>
        <dbReference type="ARBA" id="ARBA00023163"/>
    </source>
</evidence>
<comment type="caution">
    <text evidence="5">The sequence shown here is derived from an EMBL/GenBank/DDBJ whole genome shotgun (WGS) entry which is preliminary data.</text>
</comment>
<dbReference type="AlphaFoldDB" id="C2K0T0"/>
<dbReference type="Pfam" id="PF01380">
    <property type="entry name" value="SIS"/>
    <property type="match status" value="1"/>
</dbReference>
<keyword evidence="1" id="KW-0805">Transcription regulation</keyword>
<dbReference type="CDD" id="cd05013">
    <property type="entry name" value="SIS_RpiR"/>
    <property type="match status" value="1"/>
</dbReference>
<dbReference type="PANTHER" id="PTHR30514">
    <property type="entry name" value="GLUCOKINASE"/>
    <property type="match status" value="1"/>
</dbReference>
<keyword evidence="6" id="KW-1185">Reference proteome</keyword>
<keyword evidence="2" id="KW-0238">DNA-binding</keyword>
<dbReference type="PANTHER" id="PTHR30514:SF1">
    <property type="entry name" value="HTH-TYPE TRANSCRIPTIONAL REGULATOR HEXR-RELATED"/>
    <property type="match status" value="1"/>
</dbReference>
<sequence length="280" mass="31931">MYNHNDWLFTKLKKSVIKWKIMSTGRCFLMLRLFSSRIQQAKVTLTHNETELLRSLSAQAGVIPRATITELAQSVFSSPSTIHRLIRKLGFKGYTDFKVRVEDSLESELPLVLAQPNLLKITISSIEHTFRLNQGVIRDAARLFLAAERHYVYGTGWRQKQAVDNFSTDLLVYGESSITLRNKYDLGNAVKQMNEHSVLLFTSLSGNTDEYAATLQQAKLQKVSIISVTRDVSNPLSEISDVAIYFADDTNLQDNRHWPAITMSFSLEMLINEILNFQHE</sequence>
<dbReference type="Proteomes" id="UP000004525">
    <property type="component" value="Unassembled WGS sequence"/>
</dbReference>
<dbReference type="InterPro" id="IPR000281">
    <property type="entry name" value="HTH_RpiR"/>
</dbReference>
<reference evidence="5" key="1">
    <citation type="submission" date="2009-01" db="EMBL/GenBank/DDBJ databases">
        <authorList>
            <person name="Qin X."/>
            <person name="Bachman B."/>
            <person name="Battles P."/>
            <person name="Bell A."/>
            <person name="Bess C."/>
            <person name="Bickham C."/>
            <person name="Chaboub L."/>
            <person name="Chen D."/>
            <person name="Coyle M."/>
            <person name="Deiros D.R."/>
            <person name="Dinh H."/>
            <person name="Forbes L."/>
            <person name="Fowler G."/>
            <person name="Francisco L."/>
            <person name="Fu Q."/>
            <person name="Gubbala S."/>
            <person name="Hale W."/>
            <person name="Han Y."/>
            <person name="Hemphill L."/>
            <person name="Highlander S.K."/>
            <person name="Hirani K."/>
            <person name="Hogues M."/>
            <person name="Jackson L."/>
            <person name="Jakkamsetti A."/>
            <person name="Javaid M."/>
            <person name="Jiang H."/>
            <person name="Korchina V."/>
            <person name="Kovar C."/>
            <person name="Lara F."/>
            <person name="Lee S."/>
            <person name="Mata R."/>
            <person name="Mathew T."/>
            <person name="Moen C."/>
            <person name="Morales K."/>
            <person name="Munidasa M."/>
            <person name="Nazareth L."/>
            <person name="Ngo R."/>
            <person name="Nguyen L."/>
            <person name="Okwuonu G."/>
            <person name="Ongeri F."/>
            <person name="Patil S."/>
            <person name="Petrosino J."/>
            <person name="Pham C."/>
            <person name="Pham P."/>
            <person name="Pu L.-L."/>
            <person name="Puazo M."/>
            <person name="Raj R."/>
            <person name="Reid J."/>
            <person name="Rouhana J."/>
            <person name="Saada N."/>
            <person name="Shang Y."/>
            <person name="Simmons D."/>
            <person name="Thornton R."/>
            <person name="Warren J."/>
            <person name="Weissenberger G."/>
            <person name="Zhang J."/>
            <person name="Zhang L."/>
            <person name="Zhou C."/>
            <person name="Zhu D."/>
            <person name="Muzny D."/>
            <person name="Worley K."/>
            <person name="Gibbs R."/>
        </authorList>
    </citation>
    <scope>NUCLEOTIDE SEQUENCE [LARGE SCALE GENOMIC DNA]</scope>
    <source>
        <strain evidence="5">LMS2-1</strain>
    </source>
</reference>
<evidence type="ECO:0000313" key="6">
    <source>
        <dbReference type="Proteomes" id="UP000004525"/>
    </source>
</evidence>
<evidence type="ECO:0000256" key="2">
    <source>
        <dbReference type="ARBA" id="ARBA00023125"/>
    </source>
</evidence>
<accession>C2K0T0</accession>
<dbReference type="InterPro" id="IPR047640">
    <property type="entry name" value="RpiR-like"/>
</dbReference>
<dbReference type="GO" id="GO:0097367">
    <property type="term" value="F:carbohydrate derivative binding"/>
    <property type="evidence" value="ECO:0007669"/>
    <property type="project" value="InterPro"/>
</dbReference>
<dbReference type="InterPro" id="IPR036388">
    <property type="entry name" value="WH-like_DNA-bd_sf"/>
</dbReference>
<dbReference type="Gene3D" id="3.40.50.10490">
    <property type="entry name" value="Glucose-6-phosphate isomerase like protein, domain 1"/>
    <property type="match status" value="1"/>
</dbReference>
<evidence type="ECO:0000313" key="5">
    <source>
        <dbReference type="EMBL" id="EEN79106.1"/>
    </source>
</evidence>
<dbReference type="Gene3D" id="1.10.10.10">
    <property type="entry name" value="Winged helix-like DNA-binding domain superfamily/Winged helix DNA-binding domain"/>
    <property type="match status" value="1"/>
</dbReference>
<dbReference type="HOGENOM" id="CLU_055769_4_3_9"/>
<proteinExistence type="predicted"/>
<dbReference type="SUPFAM" id="SSF46689">
    <property type="entry name" value="Homeodomain-like"/>
    <property type="match status" value="1"/>
</dbReference>
<gene>
    <name evidence="5" type="ORF">HMPREF0539_2765</name>
</gene>
<keyword evidence="3" id="KW-0804">Transcription</keyword>
<dbReference type="InterPro" id="IPR035472">
    <property type="entry name" value="RpiR-like_SIS"/>
</dbReference>
<dbReference type="GO" id="GO:1901135">
    <property type="term" value="P:carbohydrate derivative metabolic process"/>
    <property type="evidence" value="ECO:0007669"/>
    <property type="project" value="InterPro"/>
</dbReference>
<feature type="domain" description="HTH rpiR-type" evidence="4">
    <location>
        <begin position="32"/>
        <end position="108"/>
    </location>
</feature>
<dbReference type="EMBL" id="ACIZ01000112">
    <property type="protein sequence ID" value="EEN79106.1"/>
    <property type="molecule type" value="Genomic_DNA"/>
</dbReference>